<feature type="region of interest" description="Disordered" evidence="1">
    <location>
        <begin position="336"/>
        <end position="372"/>
    </location>
</feature>
<accession>A0A9N9BC70</accession>
<evidence type="ECO:0000259" key="2">
    <source>
        <dbReference type="Pfam" id="PF13649"/>
    </source>
</evidence>
<reference evidence="3" key="1">
    <citation type="submission" date="2021-06" db="EMBL/GenBank/DDBJ databases">
        <authorList>
            <person name="Kallberg Y."/>
            <person name="Tangrot J."/>
            <person name="Rosling A."/>
        </authorList>
    </citation>
    <scope>NUCLEOTIDE SEQUENCE</scope>
    <source>
        <strain evidence="3">FL130A</strain>
    </source>
</reference>
<dbReference type="PANTHER" id="PTHR43591">
    <property type="entry name" value="METHYLTRANSFERASE"/>
    <property type="match status" value="1"/>
</dbReference>
<dbReference type="SUPFAM" id="SSF53335">
    <property type="entry name" value="S-adenosyl-L-methionine-dependent methyltransferases"/>
    <property type="match status" value="1"/>
</dbReference>
<dbReference type="InterPro" id="IPR041698">
    <property type="entry name" value="Methyltransf_25"/>
</dbReference>
<feature type="compositionally biased region" description="Polar residues" evidence="1">
    <location>
        <begin position="336"/>
        <end position="363"/>
    </location>
</feature>
<comment type="caution">
    <text evidence="3">The sequence shown here is derived from an EMBL/GenBank/DDBJ whole genome shotgun (WGS) entry which is preliminary data.</text>
</comment>
<evidence type="ECO:0000313" key="4">
    <source>
        <dbReference type="Proteomes" id="UP000789508"/>
    </source>
</evidence>
<dbReference type="AlphaFoldDB" id="A0A9N9BC70"/>
<sequence length="372" mass="42116">MGKCCSKCQLKDADNDNSLTLLLSSGKLFPSVSENPVYPIPEEIDRLQTLHYLFRSLWQSNYSSPIEDSLTSGGLHVLDVGCGPGTWILEMATTYKLSHFTGVDISTMFPNEVKPRNVAFVEGNLRKGLNFADNTFDFVYMRCSAMEYTDKQWEETVINELIRVTKPGGWIEFMEMDIRFENQGPAASQLQNFYEGFSHSKGVNNVTSLFSRIPRYLEATNQMNTSQVHREERKEPIGKWGGRFGELAINNFATFYRLIRQHLVPIMGITNDQYEEIVETFIKEVEEHKTYAISSRVFAQKKGGDESLQMQKQPQILSTSPQVIFNAEIAASSSSSHGWLQSEQSTSHHSRFGSVQSTGQSIEESIELAQLE</sequence>
<dbReference type="EMBL" id="CAJVPS010002222">
    <property type="protein sequence ID" value="CAG8562844.1"/>
    <property type="molecule type" value="Genomic_DNA"/>
</dbReference>
<dbReference type="Proteomes" id="UP000789508">
    <property type="component" value="Unassembled WGS sequence"/>
</dbReference>
<proteinExistence type="predicted"/>
<name>A0A9N9BC70_9GLOM</name>
<organism evidence="3 4">
    <name type="scientific">Ambispora leptoticha</name>
    <dbReference type="NCBI Taxonomy" id="144679"/>
    <lineage>
        <taxon>Eukaryota</taxon>
        <taxon>Fungi</taxon>
        <taxon>Fungi incertae sedis</taxon>
        <taxon>Mucoromycota</taxon>
        <taxon>Glomeromycotina</taxon>
        <taxon>Glomeromycetes</taxon>
        <taxon>Archaeosporales</taxon>
        <taxon>Ambisporaceae</taxon>
        <taxon>Ambispora</taxon>
    </lineage>
</organism>
<keyword evidence="4" id="KW-1185">Reference proteome</keyword>
<feature type="domain" description="Methyltransferase" evidence="2">
    <location>
        <begin position="77"/>
        <end position="169"/>
    </location>
</feature>
<dbReference type="Gene3D" id="3.40.50.150">
    <property type="entry name" value="Vaccinia Virus protein VP39"/>
    <property type="match status" value="1"/>
</dbReference>
<dbReference type="GO" id="GO:0008168">
    <property type="term" value="F:methyltransferase activity"/>
    <property type="evidence" value="ECO:0007669"/>
    <property type="project" value="TreeGrafter"/>
</dbReference>
<evidence type="ECO:0000313" key="3">
    <source>
        <dbReference type="EMBL" id="CAG8562844.1"/>
    </source>
</evidence>
<evidence type="ECO:0000256" key="1">
    <source>
        <dbReference type="SAM" id="MobiDB-lite"/>
    </source>
</evidence>
<dbReference type="Pfam" id="PF13649">
    <property type="entry name" value="Methyltransf_25"/>
    <property type="match status" value="1"/>
</dbReference>
<dbReference type="CDD" id="cd02440">
    <property type="entry name" value="AdoMet_MTases"/>
    <property type="match status" value="1"/>
</dbReference>
<dbReference type="OrthoDB" id="2013972at2759"/>
<protein>
    <submittedName>
        <fullName evidence="3">8540_t:CDS:1</fullName>
    </submittedName>
</protein>
<gene>
    <name evidence="3" type="ORF">ALEPTO_LOCUS6433</name>
</gene>
<dbReference type="InterPro" id="IPR029063">
    <property type="entry name" value="SAM-dependent_MTases_sf"/>
</dbReference>
<dbReference type="PANTHER" id="PTHR43591:SF24">
    <property type="entry name" value="2-METHOXY-6-POLYPRENYL-1,4-BENZOQUINOL METHYLASE, MITOCHONDRIAL"/>
    <property type="match status" value="1"/>
</dbReference>